<dbReference type="PANTHER" id="PTHR12526:SF640">
    <property type="entry name" value="COLANIC ACID BIOSYNTHESIS GLYCOSYLTRANSFERASE WCAL-RELATED"/>
    <property type="match status" value="1"/>
</dbReference>
<dbReference type="EMBL" id="JGCY01000172">
    <property type="protein sequence ID" value="EXY76366.1"/>
    <property type="molecule type" value="Genomic_DNA"/>
</dbReference>
<comment type="similarity">
    <text evidence="1">Belongs to the glycosyltransferase group 1 family. Glycosyltransferase 4 subfamily.</text>
</comment>
<evidence type="ECO:0000256" key="3">
    <source>
        <dbReference type="ARBA" id="ARBA00022679"/>
    </source>
</evidence>
<accession>A0A015TZJ1</accession>
<dbReference type="RefSeq" id="WP_005803182.1">
    <property type="nucleotide sequence ID" value="NZ_JGCY01000172.1"/>
</dbReference>
<dbReference type="Gene3D" id="3.40.50.2000">
    <property type="entry name" value="Glycogen Phosphorylase B"/>
    <property type="match status" value="2"/>
</dbReference>
<dbReference type="PATRIC" id="fig|1339315.3.peg.651"/>
<evidence type="ECO:0000256" key="4">
    <source>
        <dbReference type="SAM" id="Phobius"/>
    </source>
</evidence>
<comment type="caution">
    <text evidence="6">The sequence shown here is derived from an EMBL/GenBank/DDBJ whole genome shotgun (WGS) entry which is preliminary data.</text>
</comment>
<dbReference type="GO" id="GO:0016757">
    <property type="term" value="F:glycosyltransferase activity"/>
    <property type="evidence" value="ECO:0007669"/>
    <property type="project" value="UniProtKB-KW"/>
</dbReference>
<name>A0A015TZJ1_BACFG</name>
<dbReference type="CDD" id="cd03801">
    <property type="entry name" value="GT4_PimA-like"/>
    <property type="match status" value="1"/>
</dbReference>
<keyword evidence="2" id="KW-0328">Glycosyltransferase</keyword>
<dbReference type="PANTHER" id="PTHR12526">
    <property type="entry name" value="GLYCOSYLTRANSFERASE"/>
    <property type="match status" value="1"/>
</dbReference>
<evidence type="ECO:0000313" key="6">
    <source>
        <dbReference type="EMBL" id="EXY76366.1"/>
    </source>
</evidence>
<dbReference type="SUPFAM" id="SSF53756">
    <property type="entry name" value="UDP-Glycosyltransferase/glycogen phosphorylase"/>
    <property type="match status" value="1"/>
</dbReference>
<sequence length="352" mass="40570">MENRKVLVVATSRKTRGGITSVIKAHETGEQWKKYHCKWIETHRDSNKITKIIYAIKGAMLFMLYLPFYSIIHFHVSFQGSLTRKYYFSKIARATHKKIIVHFHPPTPDVLFNPQNTHKYKELFSTADKVLVLSEEWKKLLYNQLGIKGNVDVLYNPCPQINQVHVDNEKKDNRYILFAGTLIKRKGYQCLIKAFAQIAPSYPDWKLILAGNGELDSARTLIKQYHIEKQVKLTGWMEKEQIKELYKNASIFCLASSGEGFPMAVLEAWAYGIPVITTLVGGLPDIVIERKNALTFDFDNNSQLSNQLSMLIQNTDLRNKLSQEGIQLARQVFNIQIINKQLENIYEELSQS</sequence>
<gene>
    <name evidence="6" type="ORF">M124_4752</name>
</gene>
<keyword evidence="4" id="KW-0472">Membrane</keyword>
<feature type="domain" description="Glycosyl transferase family 1" evidence="5">
    <location>
        <begin position="168"/>
        <end position="326"/>
    </location>
</feature>
<keyword evidence="3 6" id="KW-0808">Transferase</keyword>
<evidence type="ECO:0000313" key="7">
    <source>
        <dbReference type="Proteomes" id="UP000020529"/>
    </source>
</evidence>
<dbReference type="Pfam" id="PF00534">
    <property type="entry name" value="Glycos_transf_1"/>
    <property type="match status" value="1"/>
</dbReference>
<organism evidence="6 7">
    <name type="scientific">Bacteroides fragilis str. 3988T(B)14</name>
    <dbReference type="NCBI Taxonomy" id="1339315"/>
    <lineage>
        <taxon>Bacteria</taxon>
        <taxon>Pseudomonadati</taxon>
        <taxon>Bacteroidota</taxon>
        <taxon>Bacteroidia</taxon>
        <taxon>Bacteroidales</taxon>
        <taxon>Bacteroidaceae</taxon>
        <taxon>Bacteroides</taxon>
    </lineage>
</organism>
<dbReference type="AlphaFoldDB" id="A0A015TZJ1"/>
<reference evidence="6 7" key="1">
    <citation type="submission" date="2014-02" db="EMBL/GenBank/DDBJ databases">
        <authorList>
            <person name="Sears C."/>
            <person name="Carroll K."/>
            <person name="Sack B.R."/>
            <person name="Qadri F."/>
            <person name="Myers L.L."/>
            <person name="Chung G.-T."/>
            <person name="Escheverria P."/>
            <person name="Fraser C.M."/>
            <person name="Sadzewicz L."/>
            <person name="Shefchek K.A."/>
            <person name="Tallon L."/>
            <person name="Das S.P."/>
            <person name="Daugherty S."/>
            <person name="Mongodin E.F."/>
        </authorList>
    </citation>
    <scope>NUCLEOTIDE SEQUENCE [LARGE SCALE GENOMIC DNA]</scope>
    <source>
        <strain evidence="7">3988T(B)14</strain>
    </source>
</reference>
<evidence type="ECO:0000259" key="5">
    <source>
        <dbReference type="Pfam" id="PF00534"/>
    </source>
</evidence>
<dbReference type="Proteomes" id="UP000020529">
    <property type="component" value="Unassembled WGS sequence"/>
</dbReference>
<keyword evidence="4" id="KW-0812">Transmembrane</keyword>
<feature type="transmembrane region" description="Helical" evidence="4">
    <location>
        <begin position="52"/>
        <end position="72"/>
    </location>
</feature>
<evidence type="ECO:0000256" key="2">
    <source>
        <dbReference type="ARBA" id="ARBA00022676"/>
    </source>
</evidence>
<proteinExistence type="inferred from homology"/>
<keyword evidence="4" id="KW-1133">Transmembrane helix</keyword>
<evidence type="ECO:0000256" key="1">
    <source>
        <dbReference type="ARBA" id="ARBA00009481"/>
    </source>
</evidence>
<dbReference type="InterPro" id="IPR001296">
    <property type="entry name" value="Glyco_trans_1"/>
</dbReference>
<protein>
    <submittedName>
        <fullName evidence="6">Glycosyl transferases group 1 family protein</fullName>
    </submittedName>
</protein>